<dbReference type="Proteomes" id="UP000439903">
    <property type="component" value="Unassembled WGS sequence"/>
</dbReference>
<feature type="region of interest" description="Disordered" evidence="1">
    <location>
        <begin position="1"/>
        <end position="49"/>
    </location>
</feature>
<dbReference type="EMBL" id="WTPW01001641">
    <property type="protein sequence ID" value="KAF0424538.1"/>
    <property type="molecule type" value="Genomic_DNA"/>
</dbReference>
<accession>A0A8H4A607</accession>
<evidence type="ECO:0000256" key="1">
    <source>
        <dbReference type="SAM" id="MobiDB-lite"/>
    </source>
</evidence>
<comment type="caution">
    <text evidence="2">The sequence shown here is derived from an EMBL/GenBank/DDBJ whole genome shotgun (WGS) entry which is preliminary data.</text>
</comment>
<organism evidence="2 3">
    <name type="scientific">Gigaspora margarita</name>
    <dbReference type="NCBI Taxonomy" id="4874"/>
    <lineage>
        <taxon>Eukaryota</taxon>
        <taxon>Fungi</taxon>
        <taxon>Fungi incertae sedis</taxon>
        <taxon>Mucoromycota</taxon>
        <taxon>Glomeromycotina</taxon>
        <taxon>Glomeromycetes</taxon>
        <taxon>Diversisporales</taxon>
        <taxon>Gigasporaceae</taxon>
        <taxon>Gigaspora</taxon>
    </lineage>
</organism>
<proteinExistence type="predicted"/>
<keyword evidence="3" id="KW-1185">Reference proteome</keyword>
<name>A0A8H4A607_GIGMA</name>
<evidence type="ECO:0000313" key="2">
    <source>
        <dbReference type="EMBL" id="KAF0424538.1"/>
    </source>
</evidence>
<feature type="compositionally biased region" description="Polar residues" evidence="1">
    <location>
        <begin position="25"/>
        <end position="47"/>
    </location>
</feature>
<protein>
    <submittedName>
        <fullName evidence="2">Uncharacterized protein</fullName>
    </submittedName>
</protein>
<gene>
    <name evidence="2" type="ORF">F8M41_006533</name>
</gene>
<sequence>MSNNSNNFPTLPNSNKSKAQKHASKSFTQISLSNNNNRSELQSITESELQELEPVLDSQELELESLKQLESYEEPKSQEEFESKLTEEFESKLTKKFEPKFEFQKTVMNKY</sequence>
<dbReference type="AlphaFoldDB" id="A0A8H4A607"/>
<feature type="compositionally biased region" description="Polar residues" evidence="1">
    <location>
        <begin position="1"/>
        <end position="17"/>
    </location>
</feature>
<evidence type="ECO:0000313" key="3">
    <source>
        <dbReference type="Proteomes" id="UP000439903"/>
    </source>
</evidence>
<reference evidence="2 3" key="1">
    <citation type="journal article" date="2019" name="Environ. Microbiol.">
        <title>At the nexus of three kingdoms: the genome of the mycorrhizal fungus Gigaspora margarita provides insights into plant, endobacterial and fungal interactions.</title>
        <authorList>
            <person name="Venice F."/>
            <person name="Ghignone S."/>
            <person name="Salvioli di Fossalunga A."/>
            <person name="Amselem J."/>
            <person name="Novero M."/>
            <person name="Xianan X."/>
            <person name="Sedzielewska Toro K."/>
            <person name="Morin E."/>
            <person name="Lipzen A."/>
            <person name="Grigoriev I.V."/>
            <person name="Henrissat B."/>
            <person name="Martin F.M."/>
            <person name="Bonfante P."/>
        </authorList>
    </citation>
    <scope>NUCLEOTIDE SEQUENCE [LARGE SCALE GENOMIC DNA]</scope>
    <source>
        <strain evidence="2 3">BEG34</strain>
    </source>
</reference>